<feature type="domain" description="DUF4394" evidence="2">
    <location>
        <begin position="49"/>
        <end position="277"/>
    </location>
</feature>
<reference evidence="3 4" key="1">
    <citation type="submission" date="2023-07" db="EMBL/GenBank/DDBJ databases">
        <title>Sequencing the genomes of 1000 actinobacteria strains.</title>
        <authorList>
            <person name="Klenk H.-P."/>
        </authorList>
    </citation>
    <scope>NUCLEOTIDE SEQUENCE [LARGE SCALE GENOMIC DNA]</scope>
    <source>
        <strain evidence="3 4">DSM 44711</strain>
    </source>
</reference>
<dbReference type="Proteomes" id="UP001183629">
    <property type="component" value="Unassembled WGS sequence"/>
</dbReference>
<dbReference type="EMBL" id="JAVDYC010000001">
    <property type="protein sequence ID" value="MDR7328171.1"/>
    <property type="molecule type" value="Genomic_DNA"/>
</dbReference>
<feature type="signal peptide" evidence="1">
    <location>
        <begin position="1"/>
        <end position="24"/>
    </location>
</feature>
<dbReference type="AlphaFoldDB" id="A0AAE3ZYB7"/>
<keyword evidence="1" id="KW-0732">Signal</keyword>
<proteinExistence type="predicted"/>
<gene>
    <name evidence="3" type="ORF">J2S44_008421</name>
</gene>
<evidence type="ECO:0000313" key="3">
    <source>
        <dbReference type="EMBL" id="MDR7328171.1"/>
    </source>
</evidence>
<dbReference type="InterPro" id="IPR025507">
    <property type="entry name" value="DUF4394"/>
</dbReference>
<evidence type="ECO:0000256" key="1">
    <source>
        <dbReference type="SAM" id="SignalP"/>
    </source>
</evidence>
<feature type="chain" id="PRO_5041939510" description="DUF4394 domain-containing protein" evidence="1">
    <location>
        <begin position="25"/>
        <end position="282"/>
    </location>
</feature>
<dbReference type="Pfam" id="PF14339">
    <property type="entry name" value="DUF4394"/>
    <property type="match status" value="1"/>
</dbReference>
<accession>A0AAE3ZYB7</accession>
<evidence type="ECO:0000313" key="4">
    <source>
        <dbReference type="Proteomes" id="UP001183629"/>
    </source>
</evidence>
<sequence>MKAHLKRVLAAAALSAVATVTVVASGPAAGQAAVPQVQGWGITADGLTMLAFQSQTPNVSQWVQDIVGFTGHDTYAIGLDTRPANGLTYVVANAGGVYTVNQWYLTKVGQLSVGLSGQSFGVDFNPVADRLRIIGNTGQNLSHDVDGNVTTAQTALTDGATGKSATGVTAAAYMNNDTSGMTLTALYDVDTVANQLSLQNPPAAGTLFPQGALGVDPALSASLDVYSTISNGRAVANTAFAAIINPVTNRSTLYSVDVTSGFATSIGTFPSVLQVGSITFAL</sequence>
<comment type="caution">
    <text evidence="3">The sequence shown here is derived from an EMBL/GenBank/DDBJ whole genome shotgun (WGS) entry which is preliminary data.</text>
</comment>
<organism evidence="3 4">
    <name type="scientific">Catenuloplanes niger</name>
    <dbReference type="NCBI Taxonomy" id="587534"/>
    <lineage>
        <taxon>Bacteria</taxon>
        <taxon>Bacillati</taxon>
        <taxon>Actinomycetota</taxon>
        <taxon>Actinomycetes</taxon>
        <taxon>Micromonosporales</taxon>
        <taxon>Micromonosporaceae</taxon>
        <taxon>Catenuloplanes</taxon>
    </lineage>
</organism>
<evidence type="ECO:0000259" key="2">
    <source>
        <dbReference type="Pfam" id="PF14339"/>
    </source>
</evidence>
<protein>
    <recommendedName>
        <fullName evidence="2">DUF4394 domain-containing protein</fullName>
    </recommendedName>
</protein>
<name>A0AAE3ZYB7_9ACTN</name>
<dbReference type="RefSeq" id="WP_310429138.1">
    <property type="nucleotide sequence ID" value="NZ_JAVDYC010000001.1"/>
</dbReference>
<keyword evidence="4" id="KW-1185">Reference proteome</keyword>